<feature type="compositionally biased region" description="Polar residues" evidence="1">
    <location>
        <begin position="99"/>
        <end position="119"/>
    </location>
</feature>
<feature type="compositionally biased region" description="Acidic residues" evidence="1">
    <location>
        <begin position="128"/>
        <end position="145"/>
    </location>
</feature>
<feature type="region of interest" description="Disordered" evidence="1">
    <location>
        <begin position="190"/>
        <end position="223"/>
    </location>
</feature>
<comment type="caution">
    <text evidence="2">The sequence shown here is derived from an EMBL/GenBank/DDBJ whole genome shotgun (WGS) entry which is preliminary data.</text>
</comment>
<feature type="compositionally biased region" description="Basic and acidic residues" evidence="1">
    <location>
        <begin position="190"/>
        <end position="199"/>
    </location>
</feature>
<evidence type="ECO:0000313" key="3">
    <source>
        <dbReference type="Proteomes" id="UP000467841"/>
    </source>
</evidence>
<protein>
    <submittedName>
        <fullName evidence="2">Uncharacterized protein</fullName>
    </submittedName>
</protein>
<dbReference type="Proteomes" id="UP000467841">
    <property type="component" value="Unassembled WGS sequence"/>
</dbReference>
<organism evidence="2 3">
    <name type="scientific">Microthlaspi erraticum</name>
    <dbReference type="NCBI Taxonomy" id="1685480"/>
    <lineage>
        <taxon>Eukaryota</taxon>
        <taxon>Viridiplantae</taxon>
        <taxon>Streptophyta</taxon>
        <taxon>Embryophyta</taxon>
        <taxon>Tracheophyta</taxon>
        <taxon>Spermatophyta</taxon>
        <taxon>Magnoliopsida</taxon>
        <taxon>eudicotyledons</taxon>
        <taxon>Gunneridae</taxon>
        <taxon>Pentapetalae</taxon>
        <taxon>rosids</taxon>
        <taxon>malvids</taxon>
        <taxon>Brassicales</taxon>
        <taxon>Brassicaceae</taxon>
        <taxon>Coluteocarpeae</taxon>
        <taxon>Microthlaspi</taxon>
    </lineage>
</organism>
<evidence type="ECO:0000256" key="1">
    <source>
        <dbReference type="SAM" id="MobiDB-lite"/>
    </source>
</evidence>
<reference evidence="2" key="1">
    <citation type="submission" date="2020-01" db="EMBL/GenBank/DDBJ databases">
        <authorList>
            <person name="Mishra B."/>
        </authorList>
    </citation>
    <scope>NUCLEOTIDE SEQUENCE [LARGE SCALE GENOMIC DNA]</scope>
</reference>
<proteinExistence type="predicted"/>
<dbReference type="EMBL" id="CACVBM020000111">
    <property type="protein sequence ID" value="CAA7014731.1"/>
    <property type="molecule type" value="Genomic_DNA"/>
</dbReference>
<dbReference type="AlphaFoldDB" id="A0A6D2HMC5"/>
<accession>A0A6D2HMC5</accession>
<gene>
    <name evidence="2" type="ORF">MERR_LOCUS1966</name>
</gene>
<evidence type="ECO:0000313" key="2">
    <source>
        <dbReference type="EMBL" id="CAA7014731.1"/>
    </source>
</evidence>
<keyword evidence="3" id="KW-1185">Reference proteome</keyword>
<feature type="compositionally biased region" description="Acidic residues" evidence="1">
    <location>
        <begin position="80"/>
        <end position="93"/>
    </location>
</feature>
<feature type="region of interest" description="Disordered" evidence="1">
    <location>
        <begin position="70"/>
        <end position="145"/>
    </location>
</feature>
<name>A0A6D2HMC5_9BRAS</name>
<sequence length="223" mass="25075">MFGVKGYMVWLPEEGKCTTSKNVVFREDEVLKDLNSSSDIMTNNKSTITQKKKSWRKIVTFFDTQLIQGPTPTGFHNISDDENGSEASFDTEDHEISSCDVNSSQGGATPQGGFLTSQVDSSSSTSDGSEDEGLTFNEEEEDETEIISQIDDYLLAKDRDKRQNIRPPSRYEDADFVGYALSAAEDIETENPKSMEQVKKSPNWKKWHNAEDDEMTSLMKNHT</sequence>